<comment type="subcellular location">
    <subcellularLocation>
        <location evidence="1">Endoplasmic reticulum membrane</location>
        <topology evidence="1">Single-pass membrane protein</topology>
    </subcellularLocation>
</comment>
<evidence type="ECO:0000256" key="2">
    <source>
        <dbReference type="ARBA" id="ARBA00022692"/>
    </source>
</evidence>
<keyword evidence="3" id="KW-1133">Transmembrane helix</keyword>
<dbReference type="InterPro" id="IPR001580">
    <property type="entry name" value="Calret/calnex"/>
</dbReference>
<comment type="similarity">
    <text evidence="5">Belongs to the calreticulin family.</text>
</comment>
<dbReference type="SUPFAM" id="SSF63887">
    <property type="entry name" value="P-domain of calnexin/calreticulin"/>
    <property type="match status" value="1"/>
</dbReference>
<keyword evidence="2" id="KW-0812">Transmembrane</keyword>
<proteinExistence type="inferred from homology"/>
<dbReference type="Gene3D" id="2.60.120.200">
    <property type="match status" value="1"/>
</dbReference>
<evidence type="ECO:0000313" key="7">
    <source>
        <dbReference type="EMBL" id="CAK9874078.1"/>
    </source>
</evidence>
<organism evidence="7 8">
    <name type="scientific">Sphagnum jensenii</name>
    <dbReference type="NCBI Taxonomy" id="128206"/>
    <lineage>
        <taxon>Eukaryota</taxon>
        <taxon>Viridiplantae</taxon>
        <taxon>Streptophyta</taxon>
        <taxon>Embryophyta</taxon>
        <taxon>Bryophyta</taxon>
        <taxon>Sphagnophytina</taxon>
        <taxon>Sphagnopsida</taxon>
        <taxon>Sphagnales</taxon>
        <taxon>Sphagnaceae</taxon>
        <taxon>Sphagnum</taxon>
    </lineage>
</organism>
<feature type="compositionally biased region" description="Basic and acidic residues" evidence="6">
    <location>
        <begin position="48"/>
        <end position="70"/>
    </location>
</feature>
<dbReference type="Gene3D" id="2.10.250.10">
    <property type="entry name" value="Calreticulin/calnexin, P domain"/>
    <property type="match status" value="1"/>
</dbReference>
<sequence>MLKLLLDGDENQTADLFSPVTLSLQLSPPETILDLEDEKPQDWYGHAKIPDPEAYKPDDRDEEAPRELKMRKQRSQRNSMDTDLVAVTVIASHIIPNLEFFVLEKPNLECIIAIGIVIWTMQDGILFDNILVTRNEGVASEHRDTTWKPKFHIEKKKEKLVWDRSNIISAVGGIKVTVPKLEEEHIVVPVDAVISNEEAGVEEDIIEPAAETEGGEASTAHCRTRRDTYVDYSQATLISYMIHWEACFSFVKLWQ</sequence>
<evidence type="ECO:0000256" key="5">
    <source>
        <dbReference type="RuleBase" id="RU362126"/>
    </source>
</evidence>
<dbReference type="EMBL" id="OZ023705">
    <property type="protein sequence ID" value="CAK9874078.1"/>
    <property type="molecule type" value="Genomic_DNA"/>
</dbReference>
<evidence type="ECO:0000256" key="3">
    <source>
        <dbReference type="ARBA" id="ARBA00022989"/>
    </source>
</evidence>
<dbReference type="Proteomes" id="UP001497522">
    <property type="component" value="Chromosome 4"/>
</dbReference>
<dbReference type="InterPro" id="IPR009033">
    <property type="entry name" value="Calreticulin/calnexin_P_dom_sf"/>
</dbReference>
<keyword evidence="4" id="KW-0472">Membrane</keyword>
<dbReference type="PANTHER" id="PTHR11073:SF1">
    <property type="entry name" value="CALNEXIN 14D-RELATED"/>
    <property type="match status" value="1"/>
</dbReference>
<evidence type="ECO:0000313" key="8">
    <source>
        <dbReference type="Proteomes" id="UP001497522"/>
    </source>
</evidence>
<keyword evidence="8" id="KW-1185">Reference proteome</keyword>
<evidence type="ECO:0000256" key="1">
    <source>
        <dbReference type="ARBA" id="ARBA00004389"/>
    </source>
</evidence>
<reference evidence="7" key="1">
    <citation type="submission" date="2024-03" db="EMBL/GenBank/DDBJ databases">
        <authorList>
            <consortium name="ELIXIR-Norway"/>
            <consortium name="Elixir Norway"/>
        </authorList>
    </citation>
    <scope>NUCLEOTIDE SEQUENCE</scope>
</reference>
<dbReference type="PRINTS" id="PR00626">
    <property type="entry name" value="CALRETICULIN"/>
</dbReference>
<dbReference type="Pfam" id="PF00262">
    <property type="entry name" value="Calreticulin"/>
    <property type="match status" value="1"/>
</dbReference>
<dbReference type="PANTHER" id="PTHR11073">
    <property type="entry name" value="CALRETICULIN AND CALNEXIN"/>
    <property type="match status" value="1"/>
</dbReference>
<name>A0ABP1BG56_9BRYO</name>
<gene>
    <name evidence="7" type="ORF">CSSPJE1EN2_LOCUS16519</name>
</gene>
<feature type="region of interest" description="Disordered" evidence="6">
    <location>
        <begin position="36"/>
        <end position="77"/>
    </location>
</feature>
<keyword evidence="5" id="KW-0256">Endoplasmic reticulum</keyword>
<evidence type="ECO:0000256" key="4">
    <source>
        <dbReference type="ARBA" id="ARBA00023136"/>
    </source>
</evidence>
<protein>
    <submittedName>
        <fullName evidence="7">Uncharacterized protein</fullName>
    </submittedName>
</protein>
<evidence type="ECO:0000256" key="6">
    <source>
        <dbReference type="SAM" id="MobiDB-lite"/>
    </source>
</evidence>
<accession>A0ABP1BG56</accession>
<keyword evidence="5" id="KW-0143">Chaperone</keyword>